<dbReference type="InterPro" id="IPR038607">
    <property type="entry name" value="PhoD-like_sf"/>
</dbReference>
<dbReference type="Proteomes" id="UP001467690">
    <property type="component" value="Unassembled WGS sequence"/>
</dbReference>
<feature type="chain" id="PRO_5046907688" evidence="2">
    <location>
        <begin position="28"/>
        <end position="778"/>
    </location>
</feature>
<evidence type="ECO:0000313" key="5">
    <source>
        <dbReference type="Proteomes" id="UP001467690"/>
    </source>
</evidence>
<dbReference type="Gene3D" id="3.60.21.70">
    <property type="entry name" value="PhoD-like phosphatase"/>
    <property type="match status" value="1"/>
</dbReference>
<dbReference type="InterPro" id="IPR029052">
    <property type="entry name" value="Metallo-depent_PP-like"/>
</dbReference>
<sequence>MDKYLSRRDALKLVAAAGVAASTLSCASNQSVVSAKPMLDKWRNTHNRPWLGGEYWANPMEDWHIVNGRAECKSRSGNRSIHSLTHRIEDPNQPFSASVVIRQVEKHKNDGGAGIRLGVNNEINEYRSSCFVQRGLDIGVIGDQLKIANKATKLTQDINHQDIKLNIQAAPQAGAVSLTAQVILVATQQTIAELTQLLPASEIKGNIAVVSNFALRSNVKGKDLGSRYQFSEWVLDGDAFTYRPERKFGPILWTMYSLNNTRSPQGYTLKLSAFTGPMGKQDSHQVELQSKISGVWVTQGVETLDPDAWVATFKIPNWDQTSETEFRVVYKEQHIDGTHTPDIWQGVIKAEPKGRALKMAALTCQNDYSFPYAPVAENVQKLNPDIVFFSGDQIYESHGGFGIIRTPFEPAIHNYLRKFYQFGWAFGEVMRNQPTLVLPDDHDVLQGNLWGEGGQLKKNPEQDPTASLTGGYIESVRFVNAVHRTCVSHHPDPYDPTPNPSGISCYYTDMVYGDVGFAILADRQWKSGPEQAGVVVGETGVGEDPNYLNPNINPADPQLLGDKQQAFFAKWGQDWRAHKLKAILSQTVFAGIATHQPSPERYLKYDFDSSGWPAPARDVAVNIMRKSKALHICGDTHLTSLAQYGVNNQRDSNWSFCTPAISAGWPRFWLPDQMGIPHQNRPKHNLPQTGEFLDAFGNKMYVYAVGMPEVAKSNNRYIRAHEKGSGFGFITFNTDNLTYTLDAYRFLINVEDKAQNNQFAGWPVTIHMQENAGDNKLS</sequence>
<dbReference type="InterPro" id="IPR018946">
    <property type="entry name" value="PhoD-like_MPP"/>
</dbReference>
<organism evidence="4 5">
    <name type="scientific">Catenovulum sediminis</name>
    <dbReference type="NCBI Taxonomy" id="1740262"/>
    <lineage>
        <taxon>Bacteria</taxon>
        <taxon>Pseudomonadati</taxon>
        <taxon>Pseudomonadota</taxon>
        <taxon>Gammaproteobacteria</taxon>
        <taxon>Alteromonadales</taxon>
        <taxon>Alteromonadaceae</taxon>
        <taxon>Catenovulum</taxon>
    </lineage>
</organism>
<evidence type="ECO:0000256" key="2">
    <source>
        <dbReference type="SAM" id="SignalP"/>
    </source>
</evidence>
<dbReference type="SUPFAM" id="SSF56300">
    <property type="entry name" value="Metallo-dependent phosphatases"/>
    <property type="match status" value="1"/>
</dbReference>
<keyword evidence="5" id="KW-1185">Reference proteome</keyword>
<dbReference type="Pfam" id="PF09423">
    <property type="entry name" value="PhoD"/>
    <property type="match status" value="1"/>
</dbReference>
<dbReference type="PROSITE" id="PS51318">
    <property type="entry name" value="TAT"/>
    <property type="match status" value="1"/>
</dbReference>
<reference evidence="4 5" key="1">
    <citation type="submission" date="2024-06" db="EMBL/GenBank/DDBJ databases">
        <authorList>
            <person name="Chen R.Y."/>
        </authorList>
    </citation>
    <scope>NUCLEOTIDE SEQUENCE [LARGE SCALE GENOMIC DNA]</scope>
    <source>
        <strain evidence="4 5">D2</strain>
    </source>
</reference>
<comment type="caution">
    <text evidence="4">The sequence shown here is derived from an EMBL/GenBank/DDBJ whole genome shotgun (WGS) entry which is preliminary data.</text>
</comment>
<dbReference type="PANTHER" id="PTHR43606">
    <property type="entry name" value="PHOSPHATASE, PUTATIVE (AFU_ORTHOLOGUE AFUA_6G08710)-RELATED"/>
    <property type="match status" value="1"/>
</dbReference>
<feature type="domain" description="PhoD-like phosphatase metallophosphatase" evidence="3">
    <location>
        <begin position="360"/>
        <end position="664"/>
    </location>
</feature>
<keyword evidence="1 2" id="KW-0732">Signal</keyword>
<gene>
    <name evidence="4" type="ORF">ABS311_02510</name>
</gene>
<feature type="signal peptide" evidence="2">
    <location>
        <begin position="1"/>
        <end position="27"/>
    </location>
</feature>
<dbReference type="InterPro" id="IPR019546">
    <property type="entry name" value="TAT_signal_bac_arc"/>
</dbReference>
<proteinExistence type="predicted"/>
<dbReference type="PROSITE" id="PS51257">
    <property type="entry name" value="PROKAR_LIPOPROTEIN"/>
    <property type="match status" value="1"/>
</dbReference>
<evidence type="ECO:0000256" key="1">
    <source>
        <dbReference type="ARBA" id="ARBA00022729"/>
    </source>
</evidence>
<dbReference type="EMBL" id="JBELOE010000067">
    <property type="protein sequence ID" value="MER2490754.1"/>
    <property type="molecule type" value="Genomic_DNA"/>
</dbReference>
<dbReference type="PANTHER" id="PTHR43606:SF2">
    <property type="entry name" value="ALKALINE PHOSPHATASE FAMILY PROTEIN (AFU_ORTHOLOGUE AFUA_5G03860)"/>
    <property type="match status" value="1"/>
</dbReference>
<protein>
    <submittedName>
        <fullName evidence="4">Alkaline phosphatase D family protein</fullName>
    </submittedName>
</protein>
<dbReference type="InterPro" id="IPR052900">
    <property type="entry name" value="Phospholipid_Metab_Enz"/>
</dbReference>
<dbReference type="RefSeq" id="WP_350400536.1">
    <property type="nucleotide sequence ID" value="NZ_JBELOE010000067.1"/>
</dbReference>
<name>A0ABV1RCU1_9ALTE</name>
<dbReference type="InterPro" id="IPR006311">
    <property type="entry name" value="TAT_signal"/>
</dbReference>
<evidence type="ECO:0000259" key="3">
    <source>
        <dbReference type="Pfam" id="PF09423"/>
    </source>
</evidence>
<dbReference type="NCBIfam" id="TIGR01409">
    <property type="entry name" value="TAT_signal_seq"/>
    <property type="match status" value="1"/>
</dbReference>
<accession>A0ABV1RCU1</accession>
<evidence type="ECO:0000313" key="4">
    <source>
        <dbReference type="EMBL" id="MER2490754.1"/>
    </source>
</evidence>